<comment type="caution">
    <text evidence="2">The sequence shown here is derived from an EMBL/GenBank/DDBJ whole genome shotgun (WGS) entry which is preliminary data.</text>
</comment>
<dbReference type="AlphaFoldDB" id="A0A699ZA79"/>
<evidence type="ECO:0000256" key="1">
    <source>
        <dbReference type="SAM" id="MobiDB-lite"/>
    </source>
</evidence>
<keyword evidence="3" id="KW-1185">Reference proteome</keyword>
<reference evidence="2 3" key="1">
    <citation type="submission" date="2020-02" db="EMBL/GenBank/DDBJ databases">
        <title>Draft genome sequence of Haematococcus lacustris strain NIES-144.</title>
        <authorList>
            <person name="Morimoto D."/>
            <person name="Nakagawa S."/>
            <person name="Yoshida T."/>
            <person name="Sawayama S."/>
        </authorList>
    </citation>
    <scope>NUCLEOTIDE SEQUENCE [LARGE SCALE GENOMIC DNA]</scope>
    <source>
        <strain evidence="2 3">NIES-144</strain>
    </source>
</reference>
<gene>
    <name evidence="2" type="ORF">HaLaN_08135</name>
</gene>
<evidence type="ECO:0000313" key="2">
    <source>
        <dbReference type="EMBL" id="GFH12442.1"/>
    </source>
</evidence>
<dbReference type="Proteomes" id="UP000485058">
    <property type="component" value="Unassembled WGS sequence"/>
</dbReference>
<accession>A0A699ZA79</accession>
<dbReference type="EMBL" id="BLLF01000504">
    <property type="protein sequence ID" value="GFH12442.1"/>
    <property type="molecule type" value="Genomic_DNA"/>
</dbReference>
<sequence length="172" mass="18184">MDSNSTAAASLGLDYTSGSSNSGRGRSRVKGRSPGQGVKGSSTASSKDLASVNSFAHVAQALFAVVGRQEEGLIMDQLISTCKAEAHGYSTLVLLLDVAPNHEEETRLLSGLKRTQELKARTPELEDVLLDTMEPQQLAPVALDLMMQQHWFMFPPMACEGPGGGLVQPAAG</sequence>
<proteinExistence type="predicted"/>
<organism evidence="2 3">
    <name type="scientific">Haematococcus lacustris</name>
    <name type="common">Green alga</name>
    <name type="synonym">Haematococcus pluvialis</name>
    <dbReference type="NCBI Taxonomy" id="44745"/>
    <lineage>
        <taxon>Eukaryota</taxon>
        <taxon>Viridiplantae</taxon>
        <taxon>Chlorophyta</taxon>
        <taxon>core chlorophytes</taxon>
        <taxon>Chlorophyceae</taxon>
        <taxon>CS clade</taxon>
        <taxon>Chlamydomonadales</taxon>
        <taxon>Haematococcaceae</taxon>
        <taxon>Haematococcus</taxon>
    </lineage>
</organism>
<evidence type="ECO:0000313" key="3">
    <source>
        <dbReference type="Proteomes" id="UP000485058"/>
    </source>
</evidence>
<name>A0A699ZA79_HAELA</name>
<feature type="region of interest" description="Disordered" evidence="1">
    <location>
        <begin position="1"/>
        <end position="45"/>
    </location>
</feature>
<protein>
    <submittedName>
        <fullName evidence="2">Uncharacterized protein</fullName>
    </submittedName>
</protein>